<organism evidence="1 2">
    <name type="scientific">Fluviispira multicolorata</name>
    <dbReference type="NCBI Taxonomy" id="2654512"/>
    <lineage>
        <taxon>Bacteria</taxon>
        <taxon>Pseudomonadati</taxon>
        <taxon>Bdellovibrionota</taxon>
        <taxon>Oligoflexia</taxon>
        <taxon>Silvanigrellales</taxon>
        <taxon>Silvanigrellaceae</taxon>
        <taxon>Fluviispira</taxon>
    </lineage>
</organism>
<dbReference type="EMBL" id="WFLN01000008">
    <property type="protein sequence ID" value="KAB8029206.1"/>
    <property type="molecule type" value="Genomic_DNA"/>
</dbReference>
<dbReference type="RefSeq" id="WP_152213547.1">
    <property type="nucleotide sequence ID" value="NZ_WFLN01000008.1"/>
</dbReference>
<comment type="caution">
    <text evidence="1">The sequence shown here is derived from an EMBL/GenBank/DDBJ whole genome shotgun (WGS) entry which is preliminary data.</text>
</comment>
<sequence>MNWINSSHIHTIAPRQMLEGMRTNLLPWFGQNDFENWLNIVSTIPNCGRLFLEIHPFSPTSRCDIITSILASDCSLSAWLDAPVSSSSIIWEKTSSILRRWQKQICSQKGNLRSMCFMMWLEFDLFAQQYNLGDPSIFIALTPKDNIQELAEEISAYPELHSAVLNFLSAIKKRTKLYERVVQLNPITLGHIGYMASRQNKNGILPLRSCWRCDDIEHFYQILLISGIQFDKSLLLNELIWLENIKEYINSLMLHLDNYDIFEADFSLEVNVVNSQIHLSEKRENAILQAIINLGFLSSEQKQVLMNFSNRYSLGNDQIFYCSLHHFKIKFSNSKIQEIKCYWLIRTVDIKPMPQNKIRKDMPEVYF</sequence>
<evidence type="ECO:0000313" key="2">
    <source>
        <dbReference type="Proteomes" id="UP000442694"/>
    </source>
</evidence>
<dbReference type="AlphaFoldDB" id="A0A833JC41"/>
<proteinExistence type="predicted"/>
<name>A0A833JC41_9BACT</name>
<accession>A0A833JC41</accession>
<keyword evidence="2" id="KW-1185">Reference proteome</keyword>
<protein>
    <submittedName>
        <fullName evidence="1">Uncharacterized protein</fullName>
    </submittedName>
</protein>
<evidence type="ECO:0000313" key="1">
    <source>
        <dbReference type="EMBL" id="KAB8029206.1"/>
    </source>
</evidence>
<reference evidence="1 2" key="1">
    <citation type="submission" date="2019-10" db="EMBL/GenBank/DDBJ databases">
        <title>New genus of Silvanigrellaceae.</title>
        <authorList>
            <person name="Pitt A."/>
            <person name="Hahn M.W."/>
        </authorList>
    </citation>
    <scope>NUCLEOTIDE SEQUENCE [LARGE SCALE GENOMIC DNA]</scope>
    <source>
        <strain evidence="1 2">33A1-SZDP</strain>
    </source>
</reference>
<dbReference type="Proteomes" id="UP000442694">
    <property type="component" value="Unassembled WGS sequence"/>
</dbReference>
<gene>
    <name evidence="1" type="ORF">GCL57_11765</name>
</gene>